<dbReference type="PANTHER" id="PTHR21310:SF15">
    <property type="entry name" value="AMINOGLYCOSIDE PHOSPHOTRANSFERASE DOMAIN-CONTAINING PROTEIN"/>
    <property type="match status" value="1"/>
</dbReference>
<dbReference type="RefSeq" id="WP_205119903.1">
    <property type="nucleotide sequence ID" value="NZ_JAFBCM010000001.1"/>
</dbReference>
<comment type="caution">
    <text evidence="2">The sequence shown here is derived from an EMBL/GenBank/DDBJ whole genome shotgun (WGS) entry which is preliminary data.</text>
</comment>
<feature type="domain" description="Aminoglycoside phosphotransferase" evidence="1">
    <location>
        <begin position="59"/>
        <end position="281"/>
    </location>
</feature>
<evidence type="ECO:0000313" key="3">
    <source>
        <dbReference type="Proteomes" id="UP001595699"/>
    </source>
</evidence>
<sequence>MELPRFGSDEEYAAGRNHPTLWLPVFRRALRAAGLSPDGPLELLAPSQYPTAAARDHGLVATVYPSHWGGFDAYRLELDAHALLEPTSLPIPRLVAHGTLLASTSDHPWPWLIETEVVGRPWSEVVPTLPPSVQLRSAAELGATLQRWHSVPHDHGQIVNARWDNFLRLVTEERDTLGADDDRLALLGPVPEGALHALAASTLSEVDTTRSTSLLHSDVHGGNVLLDPGTGALVGIIDFNEVQAGHAWYDLADACFRLLHGDPHLVPAFLNGYGLSEADLADGAALRLLGWGLLHDFDVLTPAAEARRPTQTSVAALALHLTGLGD</sequence>
<dbReference type="InterPro" id="IPR051678">
    <property type="entry name" value="AGP_Transferase"/>
</dbReference>
<dbReference type="Gene3D" id="3.90.1200.10">
    <property type="match status" value="1"/>
</dbReference>
<dbReference type="SUPFAM" id="SSF56112">
    <property type="entry name" value="Protein kinase-like (PK-like)"/>
    <property type="match status" value="1"/>
</dbReference>
<reference evidence="3" key="1">
    <citation type="journal article" date="2019" name="Int. J. Syst. Evol. Microbiol.">
        <title>The Global Catalogue of Microorganisms (GCM) 10K type strain sequencing project: providing services to taxonomists for standard genome sequencing and annotation.</title>
        <authorList>
            <consortium name="The Broad Institute Genomics Platform"/>
            <consortium name="The Broad Institute Genome Sequencing Center for Infectious Disease"/>
            <person name="Wu L."/>
            <person name="Ma J."/>
        </authorList>
    </citation>
    <scope>NUCLEOTIDE SEQUENCE [LARGE SCALE GENOMIC DNA]</scope>
    <source>
        <strain evidence="3">CGMCC 4.7241</strain>
    </source>
</reference>
<evidence type="ECO:0000313" key="2">
    <source>
        <dbReference type="EMBL" id="MFC3763010.1"/>
    </source>
</evidence>
<dbReference type="PANTHER" id="PTHR21310">
    <property type="entry name" value="AMINOGLYCOSIDE PHOSPHOTRANSFERASE-RELATED-RELATED"/>
    <property type="match status" value="1"/>
</dbReference>
<dbReference type="InterPro" id="IPR002575">
    <property type="entry name" value="Aminoglycoside_PTrfase"/>
</dbReference>
<dbReference type="InterPro" id="IPR011009">
    <property type="entry name" value="Kinase-like_dom_sf"/>
</dbReference>
<dbReference type="Proteomes" id="UP001595699">
    <property type="component" value="Unassembled WGS sequence"/>
</dbReference>
<gene>
    <name evidence="2" type="ORF">ACFOUW_19370</name>
</gene>
<proteinExistence type="predicted"/>
<dbReference type="PIRSF" id="PIRSF000707">
    <property type="entry name" value="Hygromycin-B_kinase"/>
    <property type="match status" value="1"/>
</dbReference>
<keyword evidence="3" id="KW-1185">Reference proteome</keyword>
<dbReference type="EMBL" id="JBHRZH010000017">
    <property type="protein sequence ID" value="MFC3763010.1"/>
    <property type="molecule type" value="Genomic_DNA"/>
</dbReference>
<accession>A0ABV7YCG9</accession>
<name>A0ABV7YCG9_9ACTN</name>
<evidence type="ECO:0000259" key="1">
    <source>
        <dbReference type="Pfam" id="PF01636"/>
    </source>
</evidence>
<protein>
    <submittedName>
        <fullName evidence="2">Phosphotransferase family protein</fullName>
    </submittedName>
</protein>
<organism evidence="2 3">
    <name type="scientific">Tenggerimyces flavus</name>
    <dbReference type="NCBI Taxonomy" id="1708749"/>
    <lineage>
        <taxon>Bacteria</taxon>
        <taxon>Bacillati</taxon>
        <taxon>Actinomycetota</taxon>
        <taxon>Actinomycetes</taxon>
        <taxon>Propionibacteriales</taxon>
        <taxon>Nocardioidaceae</taxon>
        <taxon>Tenggerimyces</taxon>
    </lineage>
</organism>
<dbReference type="InterPro" id="IPR016259">
    <property type="entry name" value="Hygromycin-B_Kinase"/>
</dbReference>
<dbReference type="Pfam" id="PF01636">
    <property type="entry name" value="APH"/>
    <property type="match status" value="1"/>
</dbReference>